<dbReference type="Proteomes" id="UP000265938">
    <property type="component" value="Unassembled WGS sequence"/>
</dbReference>
<dbReference type="Gene3D" id="3.30.700.10">
    <property type="entry name" value="Glycoprotein, Type 4 Pilin"/>
    <property type="match status" value="1"/>
</dbReference>
<name>A0A3A3EGI6_9GAMM</name>
<dbReference type="RefSeq" id="WP_119853380.1">
    <property type="nucleotide sequence ID" value="NZ_QYSE01000003.1"/>
</dbReference>
<keyword evidence="2" id="KW-1133">Transmembrane helix</keyword>
<dbReference type="InterPro" id="IPR045584">
    <property type="entry name" value="Pilin-like"/>
</dbReference>
<dbReference type="SUPFAM" id="SSF54523">
    <property type="entry name" value="Pili subunits"/>
    <property type="match status" value="1"/>
</dbReference>
<dbReference type="InterPro" id="IPR000983">
    <property type="entry name" value="Bac_GSPG_pilin"/>
</dbReference>
<dbReference type="GO" id="GO:0015627">
    <property type="term" value="C:type II protein secretion system complex"/>
    <property type="evidence" value="ECO:0007669"/>
    <property type="project" value="InterPro"/>
</dbReference>
<keyword evidence="2" id="KW-0472">Membrane</keyword>
<evidence type="ECO:0000313" key="4">
    <source>
        <dbReference type="Proteomes" id="UP000265938"/>
    </source>
</evidence>
<dbReference type="PRINTS" id="PR00813">
    <property type="entry name" value="BCTERIALGSPG"/>
</dbReference>
<dbReference type="InterPro" id="IPR031982">
    <property type="entry name" value="PilE-like"/>
</dbReference>
<protein>
    <submittedName>
        <fullName evidence="3">Type IV pilin protein</fullName>
    </submittedName>
</protein>
<evidence type="ECO:0000313" key="3">
    <source>
        <dbReference type="EMBL" id="RJF34417.1"/>
    </source>
</evidence>
<evidence type="ECO:0000256" key="1">
    <source>
        <dbReference type="ARBA" id="ARBA00022481"/>
    </source>
</evidence>
<organism evidence="3 4">
    <name type="scientific">Pseudoalteromonas gelatinilytica</name>
    <dbReference type="NCBI Taxonomy" id="1703256"/>
    <lineage>
        <taxon>Bacteria</taxon>
        <taxon>Pseudomonadati</taxon>
        <taxon>Pseudomonadota</taxon>
        <taxon>Gammaproteobacteria</taxon>
        <taxon>Alteromonadales</taxon>
        <taxon>Pseudoalteromonadaceae</taxon>
        <taxon>Pseudoalteromonas</taxon>
    </lineage>
</organism>
<dbReference type="Pfam" id="PF07963">
    <property type="entry name" value="N_methyl"/>
    <property type="match status" value="1"/>
</dbReference>
<evidence type="ECO:0000256" key="2">
    <source>
        <dbReference type="SAM" id="Phobius"/>
    </source>
</evidence>
<reference evidence="3 4" key="1">
    <citation type="submission" date="2018-09" db="EMBL/GenBank/DDBJ databases">
        <title>Identification of marine bacteria producing industrial enzymes.</title>
        <authorList>
            <person name="Cheng T.H."/>
            <person name="Saidin J."/>
            <person name="Muhd D.D."/>
            <person name="Isa M.N.M."/>
            <person name="Bakar M.F.A."/>
            <person name="Ismail N."/>
        </authorList>
    </citation>
    <scope>NUCLEOTIDE SEQUENCE [LARGE SCALE GENOMIC DNA]</scope>
    <source>
        <strain evidence="3 4">MNAD 1.6</strain>
    </source>
</reference>
<dbReference type="Pfam" id="PF16732">
    <property type="entry name" value="ComP_DUS"/>
    <property type="match status" value="1"/>
</dbReference>
<dbReference type="AlphaFoldDB" id="A0A3A3EGI6"/>
<dbReference type="EMBL" id="QYSE01000003">
    <property type="protein sequence ID" value="RJF34417.1"/>
    <property type="molecule type" value="Genomic_DNA"/>
</dbReference>
<keyword evidence="2" id="KW-0812">Transmembrane</keyword>
<comment type="caution">
    <text evidence="3">The sequence shown here is derived from an EMBL/GenBank/DDBJ whole genome shotgun (WGS) entry which is preliminary data.</text>
</comment>
<proteinExistence type="predicted"/>
<sequence>MKTKKKNNQLGFTLIELLIAVAIMGILASIAVPSYFEYVKRTARTGAITALIDAANKQEQYFVDNRQYATSLDVLGVASQTENGYYRLKLDVRNEVGRTVFYVSAIPIAGPPLKDTECTTLIIDDRGIQRHKGTATSSAVCWGR</sequence>
<dbReference type="GO" id="GO:0043683">
    <property type="term" value="P:type IV pilus assembly"/>
    <property type="evidence" value="ECO:0007669"/>
    <property type="project" value="InterPro"/>
</dbReference>
<gene>
    <name evidence="3" type="ORF">D4741_13585</name>
</gene>
<keyword evidence="1" id="KW-0488">Methylation</keyword>
<dbReference type="NCBIfam" id="TIGR02532">
    <property type="entry name" value="IV_pilin_GFxxxE"/>
    <property type="match status" value="1"/>
</dbReference>
<dbReference type="GO" id="GO:0015628">
    <property type="term" value="P:protein secretion by the type II secretion system"/>
    <property type="evidence" value="ECO:0007669"/>
    <property type="project" value="InterPro"/>
</dbReference>
<feature type="transmembrane region" description="Helical" evidence="2">
    <location>
        <begin position="12"/>
        <end position="36"/>
    </location>
</feature>
<accession>A0A3A3EGI6</accession>
<dbReference type="InterPro" id="IPR012902">
    <property type="entry name" value="N_methyl_site"/>
</dbReference>